<organism evidence="1 2">
    <name type="scientific">Jiangella anatolica</name>
    <dbReference type="NCBI Taxonomy" id="2670374"/>
    <lineage>
        <taxon>Bacteria</taxon>
        <taxon>Bacillati</taxon>
        <taxon>Actinomycetota</taxon>
        <taxon>Actinomycetes</taxon>
        <taxon>Jiangellales</taxon>
        <taxon>Jiangellaceae</taxon>
        <taxon>Jiangella</taxon>
    </lineage>
</organism>
<dbReference type="SUPFAM" id="SSF160424">
    <property type="entry name" value="BH3703-like"/>
    <property type="match status" value="1"/>
</dbReference>
<dbReference type="InterPro" id="IPR036170">
    <property type="entry name" value="YezG-like_sf"/>
</dbReference>
<evidence type="ECO:0000313" key="1">
    <source>
        <dbReference type="EMBL" id="PZF84442.1"/>
    </source>
</evidence>
<dbReference type="AlphaFoldDB" id="A0A2W2BEN0"/>
<evidence type="ECO:0000313" key="2">
    <source>
        <dbReference type="Proteomes" id="UP000248764"/>
    </source>
</evidence>
<name>A0A2W2BEN0_9ACTN</name>
<accession>A0A2W2BEN0</accession>
<comment type="caution">
    <text evidence="1">The sequence shown here is derived from an EMBL/GenBank/DDBJ whole genome shotgun (WGS) entry which is preliminary data.</text>
</comment>
<keyword evidence="2" id="KW-1185">Reference proteome</keyword>
<dbReference type="EMBL" id="POTW01000015">
    <property type="protein sequence ID" value="PZF84442.1"/>
    <property type="molecule type" value="Genomic_DNA"/>
</dbReference>
<protein>
    <submittedName>
        <fullName evidence="1">Uncharacterized protein</fullName>
    </submittedName>
</protein>
<sequence>MSDGPAYEITNELLALGDEELGRTMRAAMLDSGRDHWADADGAPYPRLELDDPPAPTDDPLLAVGYALLAHLPEGWEFALLTVSAAADEVRTYVTVRLPGGDARHRILLYLPDVAAAALALRRATYEPDGRGAWYGALIRLDNDGRLATKYDYDGPPFMQWGPGEVELLRRDHELYPRDPEHLPPWHPVSPTAPPA</sequence>
<dbReference type="Proteomes" id="UP000248764">
    <property type="component" value="Unassembled WGS sequence"/>
</dbReference>
<reference evidence="1 2" key="1">
    <citation type="submission" date="2018-01" db="EMBL/GenBank/DDBJ databases">
        <title>Draft genome sequence of Jiangella sp. GTF31.</title>
        <authorList>
            <person name="Sahin N."/>
            <person name="Ay H."/>
            <person name="Saygin H."/>
        </authorList>
    </citation>
    <scope>NUCLEOTIDE SEQUENCE [LARGE SCALE GENOMIC DNA]</scope>
    <source>
        <strain evidence="1 2">GTF31</strain>
    </source>
</reference>
<dbReference type="RefSeq" id="WP_111254217.1">
    <property type="nucleotide sequence ID" value="NZ_POTW01000015.1"/>
</dbReference>
<proteinExistence type="predicted"/>
<gene>
    <name evidence="1" type="ORF">C1I92_08410</name>
</gene>